<accession>A0A6A5R6F5</accession>
<reference evidence="2" key="1">
    <citation type="journal article" date="2020" name="Stud. Mycol.">
        <title>101 Dothideomycetes genomes: a test case for predicting lifestyles and emergence of pathogens.</title>
        <authorList>
            <person name="Haridas S."/>
            <person name="Albert R."/>
            <person name="Binder M."/>
            <person name="Bloem J."/>
            <person name="Labutti K."/>
            <person name="Salamov A."/>
            <person name="Andreopoulos B."/>
            <person name="Baker S."/>
            <person name="Barry K."/>
            <person name="Bills G."/>
            <person name="Bluhm B."/>
            <person name="Cannon C."/>
            <person name="Castanera R."/>
            <person name="Culley D."/>
            <person name="Daum C."/>
            <person name="Ezra D."/>
            <person name="Gonzalez J."/>
            <person name="Henrissat B."/>
            <person name="Kuo A."/>
            <person name="Liang C."/>
            <person name="Lipzen A."/>
            <person name="Lutzoni F."/>
            <person name="Magnuson J."/>
            <person name="Mondo S."/>
            <person name="Nolan M."/>
            <person name="Ohm R."/>
            <person name="Pangilinan J."/>
            <person name="Park H.-J."/>
            <person name="Ramirez L."/>
            <person name="Alfaro M."/>
            <person name="Sun H."/>
            <person name="Tritt A."/>
            <person name="Yoshinaga Y."/>
            <person name="Zwiers L.-H."/>
            <person name="Turgeon B."/>
            <person name="Goodwin S."/>
            <person name="Spatafora J."/>
            <person name="Crous P."/>
            <person name="Grigoriev I."/>
        </authorList>
    </citation>
    <scope>NUCLEOTIDE SEQUENCE</scope>
    <source>
        <strain evidence="2">CBS 183.55</strain>
    </source>
</reference>
<protein>
    <recommendedName>
        <fullName evidence="1">Ricin B lectin domain-containing protein</fullName>
    </recommendedName>
</protein>
<dbReference type="SUPFAM" id="SSF50370">
    <property type="entry name" value="Ricin B-like lectins"/>
    <property type="match status" value="1"/>
</dbReference>
<evidence type="ECO:0000313" key="3">
    <source>
        <dbReference type="Proteomes" id="UP000800082"/>
    </source>
</evidence>
<dbReference type="GeneID" id="54354707"/>
<name>A0A6A5R6F5_9PLEO</name>
<dbReference type="OrthoDB" id="4476188at2759"/>
<keyword evidence="3" id="KW-1185">Reference proteome</keyword>
<feature type="domain" description="Ricin B lectin" evidence="1">
    <location>
        <begin position="62"/>
        <end position="130"/>
    </location>
</feature>
<dbReference type="InterPro" id="IPR035992">
    <property type="entry name" value="Ricin_B-like_lectins"/>
</dbReference>
<sequence length="145" mass="15611">MSDYSGPGTYTIHPKHAPNMSLDVWGGATSAGTPLKLYERVPGAKNHQFAIVAAGGTQGKPETGDREYLIIAVNSGLYVTTELRSPLDPSIRWKLRHTGNGCFYIDNVGTAKQLNVRGSGQGNGTEIITYAPFEAENSQFLLKAI</sequence>
<dbReference type="Gene3D" id="2.80.10.50">
    <property type="match status" value="1"/>
</dbReference>
<organism evidence="2 3">
    <name type="scientific">Didymella exigua CBS 183.55</name>
    <dbReference type="NCBI Taxonomy" id="1150837"/>
    <lineage>
        <taxon>Eukaryota</taxon>
        <taxon>Fungi</taxon>
        <taxon>Dikarya</taxon>
        <taxon>Ascomycota</taxon>
        <taxon>Pezizomycotina</taxon>
        <taxon>Dothideomycetes</taxon>
        <taxon>Pleosporomycetidae</taxon>
        <taxon>Pleosporales</taxon>
        <taxon>Pleosporineae</taxon>
        <taxon>Didymellaceae</taxon>
        <taxon>Didymella</taxon>
    </lineage>
</organism>
<evidence type="ECO:0000259" key="1">
    <source>
        <dbReference type="Pfam" id="PF14200"/>
    </source>
</evidence>
<dbReference type="EMBL" id="ML979001">
    <property type="protein sequence ID" value="KAF1923731.1"/>
    <property type="molecule type" value="Genomic_DNA"/>
</dbReference>
<proteinExistence type="predicted"/>
<dbReference type="AlphaFoldDB" id="A0A6A5R6F5"/>
<gene>
    <name evidence="2" type="ORF">M421DRAFT_74449</name>
</gene>
<dbReference type="Proteomes" id="UP000800082">
    <property type="component" value="Unassembled WGS sequence"/>
</dbReference>
<dbReference type="InterPro" id="IPR000772">
    <property type="entry name" value="Ricin_B_lectin"/>
</dbReference>
<evidence type="ECO:0000313" key="2">
    <source>
        <dbReference type="EMBL" id="KAF1923731.1"/>
    </source>
</evidence>
<dbReference type="Pfam" id="PF14200">
    <property type="entry name" value="RicinB_lectin_2"/>
    <property type="match status" value="1"/>
</dbReference>
<dbReference type="RefSeq" id="XP_033443984.1">
    <property type="nucleotide sequence ID" value="XM_033597040.1"/>
</dbReference>